<evidence type="ECO:0000256" key="5">
    <source>
        <dbReference type="ARBA" id="ARBA00022989"/>
    </source>
</evidence>
<dbReference type="RefSeq" id="WP_117394951.1">
    <property type="nucleotide sequence ID" value="NZ_CP021330.1"/>
</dbReference>
<feature type="transmembrane region" description="Helical" evidence="7">
    <location>
        <begin position="150"/>
        <end position="168"/>
    </location>
</feature>
<name>A0A2R4MBJ3_9HYPH</name>
<dbReference type="AlphaFoldDB" id="A0A2R4MBJ3"/>
<keyword evidence="4 7" id="KW-0812">Transmembrane</keyword>
<feature type="transmembrane region" description="Helical" evidence="7">
    <location>
        <begin position="117"/>
        <end position="138"/>
    </location>
</feature>
<comment type="similarity">
    <text evidence="2">Belongs to the UPF0126 family.</text>
</comment>
<dbReference type="GO" id="GO:0005886">
    <property type="term" value="C:plasma membrane"/>
    <property type="evidence" value="ECO:0007669"/>
    <property type="project" value="UniProtKB-SubCell"/>
</dbReference>
<feature type="domain" description="Glycine transporter" evidence="8">
    <location>
        <begin position="7"/>
        <end position="81"/>
    </location>
</feature>
<feature type="transmembrane region" description="Helical" evidence="7">
    <location>
        <begin position="65"/>
        <end position="84"/>
    </location>
</feature>
<organism evidence="9 10">
    <name type="scientific">Maritalea myrionectae</name>
    <dbReference type="NCBI Taxonomy" id="454601"/>
    <lineage>
        <taxon>Bacteria</taxon>
        <taxon>Pseudomonadati</taxon>
        <taxon>Pseudomonadota</taxon>
        <taxon>Alphaproteobacteria</taxon>
        <taxon>Hyphomicrobiales</taxon>
        <taxon>Devosiaceae</taxon>
        <taxon>Maritalea</taxon>
    </lineage>
</organism>
<keyword evidence="3" id="KW-1003">Cell membrane</keyword>
<dbReference type="Pfam" id="PF03458">
    <property type="entry name" value="Gly_transporter"/>
    <property type="match status" value="2"/>
</dbReference>
<evidence type="ECO:0000313" key="9">
    <source>
        <dbReference type="EMBL" id="AVX03229.1"/>
    </source>
</evidence>
<evidence type="ECO:0000256" key="4">
    <source>
        <dbReference type="ARBA" id="ARBA00022692"/>
    </source>
</evidence>
<dbReference type="EMBL" id="CP021330">
    <property type="protein sequence ID" value="AVX03229.1"/>
    <property type="molecule type" value="Genomic_DNA"/>
</dbReference>
<accession>A0A2R4MBJ3</accession>
<evidence type="ECO:0000256" key="1">
    <source>
        <dbReference type="ARBA" id="ARBA00004651"/>
    </source>
</evidence>
<dbReference type="InterPro" id="IPR005115">
    <property type="entry name" value="Gly_transporter"/>
</dbReference>
<evidence type="ECO:0000313" key="10">
    <source>
        <dbReference type="Proteomes" id="UP000258927"/>
    </source>
</evidence>
<reference evidence="9 10" key="1">
    <citation type="submission" date="2017-05" db="EMBL/GenBank/DDBJ databases">
        <title>Genome Analysis of Maritalea myrionectae HL2708#5.</title>
        <authorList>
            <consortium name="Cotde Inc.-PKNU"/>
            <person name="Jang D."/>
            <person name="Oh H.-M."/>
        </authorList>
    </citation>
    <scope>NUCLEOTIDE SEQUENCE [LARGE SCALE GENOMIC DNA]</scope>
    <source>
        <strain evidence="9 10">HL2708#5</strain>
    </source>
</reference>
<dbReference type="Proteomes" id="UP000258927">
    <property type="component" value="Chromosome"/>
</dbReference>
<dbReference type="PANTHER" id="PTHR30506">
    <property type="entry name" value="INNER MEMBRANE PROTEIN"/>
    <property type="match status" value="1"/>
</dbReference>
<feature type="transmembrane region" description="Helical" evidence="7">
    <location>
        <begin position="6"/>
        <end position="25"/>
    </location>
</feature>
<feature type="transmembrane region" description="Helical" evidence="7">
    <location>
        <begin position="91"/>
        <end position="111"/>
    </location>
</feature>
<evidence type="ECO:0000256" key="6">
    <source>
        <dbReference type="ARBA" id="ARBA00023136"/>
    </source>
</evidence>
<gene>
    <name evidence="9" type="ORF">MXMO3_00696</name>
</gene>
<feature type="domain" description="Glycine transporter" evidence="8">
    <location>
        <begin position="92"/>
        <end position="165"/>
    </location>
</feature>
<keyword evidence="10" id="KW-1185">Reference proteome</keyword>
<evidence type="ECO:0000256" key="7">
    <source>
        <dbReference type="SAM" id="Phobius"/>
    </source>
</evidence>
<protein>
    <submittedName>
        <fullName evidence="9">UPF0126 membrane protein</fullName>
    </submittedName>
</protein>
<keyword evidence="5 7" id="KW-1133">Transmembrane helix</keyword>
<dbReference type="PANTHER" id="PTHR30506:SF3">
    <property type="entry name" value="UPF0126 INNER MEMBRANE PROTEIN YADS-RELATED"/>
    <property type="match status" value="1"/>
</dbReference>
<evidence type="ECO:0000256" key="2">
    <source>
        <dbReference type="ARBA" id="ARBA00008193"/>
    </source>
</evidence>
<keyword evidence="6 7" id="KW-0472">Membrane</keyword>
<evidence type="ECO:0000256" key="3">
    <source>
        <dbReference type="ARBA" id="ARBA00022475"/>
    </source>
</evidence>
<comment type="subcellular location">
    <subcellularLocation>
        <location evidence="1">Cell membrane</location>
        <topology evidence="1">Multi-pass membrane protein</topology>
    </subcellularLocation>
</comment>
<proteinExistence type="inferred from homology"/>
<dbReference type="KEGG" id="mmyr:MXMO3_00696"/>
<evidence type="ECO:0000259" key="8">
    <source>
        <dbReference type="Pfam" id="PF03458"/>
    </source>
</evidence>
<feature type="transmembrane region" description="Helical" evidence="7">
    <location>
        <begin position="32"/>
        <end position="53"/>
    </location>
</feature>
<sequence>MLSTPLYILDLIGVAVFATTGALVASRKQMDIIGFVLLATLTGVGGGTFRDLILGRTVFWTIDQTYLITCFAIATIAFFASHLIQRRYIALLWLDAIGLSAYGVMGAHIATQNGAGFFVAGAMGVMTATFGGMIRDVVSDENVLILQEEIYATAALVAAFAYLGLTYLGIPPLYAASAGTALGLVARGGAIIWHWQLPRYKPREGREY</sequence>